<feature type="compositionally biased region" description="Polar residues" evidence="1">
    <location>
        <begin position="17"/>
        <end position="27"/>
    </location>
</feature>
<feature type="region of interest" description="Disordered" evidence="1">
    <location>
        <begin position="102"/>
        <end position="176"/>
    </location>
</feature>
<gene>
    <name evidence="2" type="ORF">PCOR1329_LOCUS24524</name>
</gene>
<sequence>MEAAAALGGCWPASLPEAQTPSKSPATFMQREGSMASTAAPEPRKRGADGGPWGAQEAILEGALRAAVAGARADGGRQLRAAIGGLEDLLQRARLALSQVEADEADREGARRQLSDSHLSAADLSSDEEPSRSPPSLDAAGHGACWESDLDRLSTVSSGASGGSDQPAAPSEAPPSRRFCGCRGGASLVLGLCAAWGLPHAPSDLVQTDFHATPTIPPEAPSQPVGLSCHILASDRDGGGPQGGALEKGPNRTLKATCSHGALSLWTAQGTLPKASTRGAHLDLEGTGKDVEARGAAGGDCPPAANGLARDGGDARANGAVAAGPPAAGEFDWAAAEPLPGPPEVRTLASYSRRRAEVRPLAGVASSCLRSRGGAQLGDGESPEAIDVVSPAWSVRVLQEVPEAPHIDLCLERSLEPLQAPDGGFELTVELVAALGLAEPGRVLAEAAAPDARVLGALLVLKAAAHYMPERWPPLLWSVCSRAEGFASGHLGLTSEGLWAALGAVGDALEPPASLPGRMVAALLANFAPPGRWSFFELWPRLLSESTRAALREEGACFCPRFFLVDLACAGASPYDIDRGFPLVRRGASLFVGQPGGEDGGGRDAMRQGRQLEAALVSFGWLEEDHVLTELRLPSPASATGPGGPGQRGAVRAVYSAAPDAVEAHGDALAAAAEPLRGGDEQAYEAAGYTLEAVLPVATGAHEKCRIWRSQRQGAPAGAYVEVKKTTHLQGSPGVFKITKFWLQAALMGCGGVVVATTQGSSDGNVACGVRRMSVEQCEQQVEAWRIWGMLESMLRHILQATAASQGRWTLRIQKVRGYGARVKLLLQPGWHSDEWLLDDGLAGIEERLIGLFD</sequence>
<evidence type="ECO:0000313" key="2">
    <source>
        <dbReference type="EMBL" id="CAK0823989.1"/>
    </source>
</evidence>
<keyword evidence="3" id="KW-1185">Reference proteome</keyword>
<name>A0ABN9RZI4_9DINO</name>
<protein>
    <recommendedName>
        <fullName evidence="4">Anaphase-promoting complex subunit 1</fullName>
    </recommendedName>
</protein>
<evidence type="ECO:0008006" key="4">
    <source>
        <dbReference type="Google" id="ProtNLM"/>
    </source>
</evidence>
<dbReference type="Proteomes" id="UP001189429">
    <property type="component" value="Unassembled WGS sequence"/>
</dbReference>
<reference evidence="2" key="1">
    <citation type="submission" date="2023-10" db="EMBL/GenBank/DDBJ databases">
        <authorList>
            <person name="Chen Y."/>
            <person name="Shah S."/>
            <person name="Dougan E. K."/>
            <person name="Thang M."/>
            <person name="Chan C."/>
        </authorList>
    </citation>
    <scope>NUCLEOTIDE SEQUENCE [LARGE SCALE GENOMIC DNA]</scope>
</reference>
<evidence type="ECO:0000313" key="3">
    <source>
        <dbReference type="Proteomes" id="UP001189429"/>
    </source>
</evidence>
<dbReference type="EMBL" id="CAUYUJ010008446">
    <property type="protein sequence ID" value="CAK0823989.1"/>
    <property type="molecule type" value="Genomic_DNA"/>
</dbReference>
<proteinExistence type="predicted"/>
<feature type="region of interest" description="Disordered" evidence="1">
    <location>
        <begin position="1"/>
        <end position="54"/>
    </location>
</feature>
<accession>A0ABN9RZI4</accession>
<comment type="caution">
    <text evidence="2">The sequence shown here is derived from an EMBL/GenBank/DDBJ whole genome shotgun (WGS) entry which is preliminary data.</text>
</comment>
<organism evidence="2 3">
    <name type="scientific">Prorocentrum cordatum</name>
    <dbReference type="NCBI Taxonomy" id="2364126"/>
    <lineage>
        <taxon>Eukaryota</taxon>
        <taxon>Sar</taxon>
        <taxon>Alveolata</taxon>
        <taxon>Dinophyceae</taxon>
        <taxon>Prorocentrales</taxon>
        <taxon>Prorocentraceae</taxon>
        <taxon>Prorocentrum</taxon>
    </lineage>
</organism>
<evidence type="ECO:0000256" key="1">
    <source>
        <dbReference type="SAM" id="MobiDB-lite"/>
    </source>
</evidence>
<feature type="compositionally biased region" description="Low complexity" evidence="1">
    <location>
        <begin position="167"/>
        <end position="176"/>
    </location>
</feature>